<dbReference type="InterPro" id="IPR004087">
    <property type="entry name" value="KH_dom"/>
</dbReference>
<dbReference type="CDD" id="cd22523">
    <property type="entry name" value="KH-I_PCBP4_rpt3"/>
    <property type="match status" value="1"/>
</dbReference>
<dbReference type="PANTHER" id="PTHR10288">
    <property type="entry name" value="KH DOMAIN CONTAINING RNA BINDING PROTEIN"/>
    <property type="match status" value="1"/>
</dbReference>
<dbReference type="FunFam" id="3.30.1370.10:FF:000058">
    <property type="entry name" value="poly(RC)-binding protein 4 isoform X1"/>
    <property type="match status" value="1"/>
</dbReference>
<dbReference type="PROSITE" id="PS50084">
    <property type="entry name" value="KH_TYPE_1"/>
    <property type="match status" value="3"/>
</dbReference>
<accession>A0A9L0IIS1</accession>
<dbReference type="SMART" id="SM00322">
    <property type="entry name" value="KH"/>
    <property type="match status" value="3"/>
</dbReference>
<reference evidence="4" key="3">
    <citation type="submission" date="2025-09" db="UniProtKB">
        <authorList>
            <consortium name="Ensembl"/>
        </authorList>
    </citation>
    <scope>IDENTIFICATION</scope>
</reference>
<dbReference type="Proteomes" id="UP000694387">
    <property type="component" value="Chromosome 21"/>
</dbReference>
<keyword evidence="5" id="KW-1185">Reference proteome</keyword>
<evidence type="ECO:0000256" key="1">
    <source>
        <dbReference type="ARBA" id="ARBA00022737"/>
    </source>
</evidence>
<reference evidence="4 5" key="1">
    <citation type="journal article" date="2020" name="Nat. Commun.">
        <title>Donkey genomes provide new insights into domestication and selection for coat color.</title>
        <authorList>
            <person name="Wang"/>
            <person name="C."/>
            <person name="Li"/>
            <person name="H."/>
            <person name="Guo"/>
            <person name="Y."/>
            <person name="Huang"/>
            <person name="J."/>
            <person name="Sun"/>
            <person name="Y."/>
            <person name="Min"/>
            <person name="J."/>
            <person name="Wang"/>
            <person name="J."/>
            <person name="Fang"/>
            <person name="X."/>
            <person name="Zhao"/>
            <person name="Z."/>
            <person name="Wang"/>
            <person name="S."/>
            <person name="Zhang"/>
            <person name="Y."/>
            <person name="Liu"/>
            <person name="Q."/>
            <person name="Jiang"/>
            <person name="Q."/>
            <person name="Wang"/>
            <person name="X."/>
            <person name="Guo"/>
            <person name="Y."/>
            <person name="Yang"/>
            <person name="C."/>
            <person name="Wang"/>
            <person name="Y."/>
            <person name="Tian"/>
            <person name="F."/>
            <person name="Zhuang"/>
            <person name="G."/>
            <person name="Fan"/>
            <person name="Y."/>
            <person name="Gao"/>
            <person name="Q."/>
            <person name="Li"/>
            <person name="Y."/>
            <person name="Ju"/>
            <person name="Z."/>
            <person name="Li"/>
            <person name="J."/>
            <person name="Li"/>
            <person name="R."/>
            <person name="Hou"/>
            <person name="M."/>
            <person name="Yang"/>
            <person name="G."/>
            <person name="Liu"/>
            <person name="G."/>
            <person name="Liu"/>
            <person name="W."/>
            <person name="Guo"/>
            <person name="J."/>
            <person name="Pan"/>
            <person name="S."/>
            <person name="Fan"/>
            <person name="G."/>
            <person name="Zhang"/>
            <person name="W."/>
            <person name="Zhang"/>
            <person name="R."/>
            <person name="Yu"/>
            <person name="J."/>
            <person name="Zhang"/>
            <person name="X."/>
            <person name="Yin"/>
            <person name="Q."/>
            <person name="Ji"/>
            <person name="C."/>
            <person name="Jin"/>
            <person name="Y."/>
            <person name="Yue"/>
            <person name="G."/>
            <person name="Liu"/>
            <person name="M."/>
            <person name="Xu"/>
            <person name="J."/>
            <person name="Liu"/>
            <person name="S."/>
            <person name="Jordana"/>
            <person name="J."/>
            <person name="Noce"/>
            <person name="A."/>
            <person name="Amills"/>
            <person name="M."/>
            <person name="Wu"/>
            <person name="D.D."/>
            <person name="Li"/>
            <person name="S."/>
            <person name="Zhou"/>
            <person name="X. and Zhong"/>
            <person name="J."/>
        </authorList>
    </citation>
    <scope>NUCLEOTIDE SEQUENCE [LARGE SCALE GENOMIC DNA]</scope>
</reference>
<feature type="domain" description="K Homology" evidence="3">
    <location>
        <begin position="197"/>
        <end position="267"/>
    </location>
</feature>
<feature type="domain" description="K Homology" evidence="3">
    <location>
        <begin position="100"/>
        <end position="177"/>
    </location>
</feature>
<dbReference type="InterPro" id="IPR004088">
    <property type="entry name" value="KH_dom_type_1"/>
</dbReference>
<evidence type="ECO:0000313" key="5">
    <source>
        <dbReference type="Proteomes" id="UP000694387"/>
    </source>
</evidence>
<dbReference type="InterPro" id="IPR036612">
    <property type="entry name" value="KH_dom_type_1_sf"/>
</dbReference>
<reference evidence="4" key="2">
    <citation type="submission" date="2025-08" db="UniProtKB">
        <authorList>
            <consortium name="Ensembl"/>
        </authorList>
    </citation>
    <scope>IDENTIFICATION</scope>
</reference>
<evidence type="ECO:0000256" key="2">
    <source>
        <dbReference type="PROSITE-ProRule" id="PRU00117"/>
    </source>
</evidence>
<organism evidence="4 5">
    <name type="scientific">Equus asinus</name>
    <name type="common">Donkey</name>
    <name type="synonym">Equus africanus asinus</name>
    <dbReference type="NCBI Taxonomy" id="9793"/>
    <lineage>
        <taxon>Eukaryota</taxon>
        <taxon>Metazoa</taxon>
        <taxon>Chordata</taxon>
        <taxon>Craniata</taxon>
        <taxon>Vertebrata</taxon>
        <taxon>Euteleostomi</taxon>
        <taxon>Mammalia</taxon>
        <taxon>Eutheria</taxon>
        <taxon>Laurasiatheria</taxon>
        <taxon>Perissodactyla</taxon>
        <taxon>Equidae</taxon>
        <taxon>Equus</taxon>
    </lineage>
</organism>
<dbReference type="SUPFAM" id="SSF54791">
    <property type="entry name" value="Eukaryotic type KH-domain (KH-domain type I)"/>
    <property type="match status" value="3"/>
</dbReference>
<feature type="domain" description="K Homology" evidence="3">
    <location>
        <begin position="16"/>
        <end position="84"/>
    </location>
</feature>
<protein>
    <submittedName>
        <fullName evidence="4">Poly(rC) binding protein 4</fullName>
    </submittedName>
</protein>
<evidence type="ECO:0000313" key="4">
    <source>
        <dbReference type="Ensembl" id="ENSEASP00005037670.1"/>
    </source>
</evidence>
<dbReference type="GO" id="GO:0003723">
    <property type="term" value="F:RNA binding"/>
    <property type="evidence" value="ECO:0007669"/>
    <property type="project" value="UniProtKB-UniRule"/>
</dbReference>
<dbReference type="Pfam" id="PF00013">
    <property type="entry name" value="KH_1"/>
    <property type="match status" value="3"/>
</dbReference>
<gene>
    <name evidence="4" type="primary">PCBP4</name>
</gene>
<sequence>MSGSDAGLEEEPELSITLTLRMLMHGKEVGSIIGKKGETVKRIREQSSARITISEGSCPERITTITGSTAAVFHAVSMIAFKLDEDLCAAPTNGGSVSRPPVTLRLVIPASQCGSLIGKAGTKIKEIRESPPKGATIPYHPSLSLGTVLLSANQGFSVQGQYGAVTSAEVTKLQQLSGHAVPFASPSMVPGLDPGAQTSSQEFLVPNDLIGCVIGRQGSKISEIRQMSGAHIKIGNQAEGAGERHVTITGSPVSIALAQYLITACLETAKSTSGGTPGSTPTDLPAPFSPPLTALPTAPPGLLGTPYAISLSNFIGLKPVPFLALPPASPGPPPGLAAYTAKMAAANGSKKAERQKFSPY</sequence>
<keyword evidence="2" id="KW-0694">RNA-binding</keyword>
<dbReference type="GeneTree" id="ENSGT00940000159711"/>
<keyword evidence="1" id="KW-0677">Repeat</keyword>
<name>A0A9L0IIS1_EQUAS</name>
<dbReference type="Ensembl" id="ENSEAST00005064289.1">
    <property type="protein sequence ID" value="ENSEASP00005037670.1"/>
    <property type="gene ID" value="ENSEASG00005012889.2"/>
</dbReference>
<dbReference type="Gene3D" id="3.30.1370.10">
    <property type="entry name" value="K Homology domain, type 1"/>
    <property type="match status" value="3"/>
</dbReference>
<evidence type="ECO:0000259" key="3">
    <source>
        <dbReference type="SMART" id="SM00322"/>
    </source>
</evidence>
<proteinExistence type="predicted"/>
<dbReference type="AlphaFoldDB" id="A0A9L0IIS1"/>
<dbReference type="FunFam" id="3.30.1370.10:FF:000005">
    <property type="entry name" value="poly(RC)-binding protein 2 isoform X1"/>
    <property type="match status" value="1"/>
</dbReference>